<name>A0ABT6Q1R7_9PROT</name>
<evidence type="ECO:0000256" key="3">
    <source>
        <dbReference type="ARBA" id="ARBA00019833"/>
    </source>
</evidence>
<evidence type="ECO:0000259" key="9">
    <source>
        <dbReference type="Pfam" id="PF07685"/>
    </source>
</evidence>
<organism evidence="10 11">
    <name type="scientific">Commensalibacter oyaizuii</name>
    <dbReference type="NCBI Taxonomy" id="3043873"/>
    <lineage>
        <taxon>Bacteria</taxon>
        <taxon>Pseudomonadati</taxon>
        <taxon>Pseudomonadota</taxon>
        <taxon>Alphaproteobacteria</taxon>
        <taxon>Acetobacterales</taxon>
        <taxon>Acetobacteraceae</taxon>
    </lineage>
</organism>
<keyword evidence="5 7" id="KW-0315">Glutamine amidotransferase</keyword>
<dbReference type="Gene3D" id="3.40.50.300">
    <property type="entry name" value="P-loop containing nucleotide triphosphate hydrolases"/>
    <property type="match status" value="1"/>
</dbReference>
<dbReference type="SUPFAM" id="SSF52540">
    <property type="entry name" value="P-loop containing nucleoside triphosphate hydrolases"/>
    <property type="match status" value="1"/>
</dbReference>
<gene>
    <name evidence="7" type="primary">cobQ</name>
    <name evidence="10" type="ORF">QJV27_05960</name>
</gene>
<keyword evidence="11" id="KW-1185">Reference proteome</keyword>
<dbReference type="PANTHER" id="PTHR21343:SF1">
    <property type="entry name" value="COBYRIC ACID SYNTHASE"/>
    <property type="match status" value="1"/>
</dbReference>
<keyword evidence="4 7" id="KW-0169">Cobalamin biosynthesis</keyword>
<protein>
    <recommendedName>
        <fullName evidence="3 7">Cobyric acid synthase</fullName>
    </recommendedName>
</protein>
<feature type="active site" description="Nucleophile" evidence="7">
    <location>
        <position position="334"/>
    </location>
</feature>
<comment type="pathway">
    <text evidence="1 7">Cofactor biosynthesis; adenosylcobalamin biosynthesis.</text>
</comment>
<dbReference type="PROSITE" id="PS51274">
    <property type="entry name" value="GATASE_COBBQ"/>
    <property type="match status" value="1"/>
</dbReference>
<dbReference type="Gene3D" id="3.40.50.880">
    <property type="match status" value="1"/>
</dbReference>
<dbReference type="NCBIfam" id="TIGR00313">
    <property type="entry name" value="cobQ"/>
    <property type="match status" value="1"/>
</dbReference>
<comment type="similarity">
    <text evidence="2 7">Belongs to the CobB/CobQ family. CobQ subfamily.</text>
</comment>
<evidence type="ECO:0000259" key="8">
    <source>
        <dbReference type="Pfam" id="PF01656"/>
    </source>
</evidence>
<dbReference type="InterPro" id="IPR002586">
    <property type="entry name" value="CobQ/CobB/MinD/ParA_Nub-bd_dom"/>
</dbReference>
<dbReference type="HAMAP" id="MF_00028">
    <property type="entry name" value="CobQ"/>
    <property type="match status" value="1"/>
</dbReference>
<dbReference type="InterPro" id="IPR027417">
    <property type="entry name" value="P-loop_NTPase"/>
</dbReference>
<dbReference type="Pfam" id="PF07685">
    <property type="entry name" value="GATase_3"/>
    <property type="match status" value="1"/>
</dbReference>
<dbReference type="InterPro" id="IPR011698">
    <property type="entry name" value="GATase_3"/>
</dbReference>
<feature type="active site" evidence="7">
    <location>
        <position position="432"/>
    </location>
</feature>
<dbReference type="InterPro" id="IPR004459">
    <property type="entry name" value="CobQ_synth"/>
</dbReference>
<evidence type="ECO:0000256" key="5">
    <source>
        <dbReference type="ARBA" id="ARBA00022962"/>
    </source>
</evidence>
<dbReference type="InterPro" id="IPR047045">
    <property type="entry name" value="CobQ_N"/>
</dbReference>
<evidence type="ECO:0000313" key="10">
    <source>
        <dbReference type="EMBL" id="MDI2090918.1"/>
    </source>
</evidence>
<proteinExistence type="inferred from homology"/>
<evidence type="ECO:0000256" key="2">
    <source>
        <dbReference type="ARBA" id="ARBA00006205"/>
    </source>
</evidence>
<dbReference type="CDD" id="cd01750">
    <property type="entry name" value="GATase1_CobQ"/>
    <property type="match status" value="1"/>
</dbReference>
<dbReference type="SUPFAM" id="SSF52317">
    <property type="entry name" value="Class I glutamine amidotransferase-like"/>
    <property type="match status" value="1"/>
</dbReference>
<comment type="caution">
    <text evidence="10">The sequence shown here is derived from an EMBL/GenBank/DDBJ whole genome shotgun (WGS) entry which is preliminary data.</text>
</comment>
<feature type="domain" description="CobQ/CobB/MinD/ParA nucleotide binding" evidence="8">
    <location>
        <begin position="5"/>
        <end position="237"/>
    </location>
</feature>
<dbReference type="Pfam" id="PF01656">
    <property type="entry name" value="CbiA"/>
    <property type="match status" value="1"/>
</dbReference>
<dbReference type="PANTHER" id="PTHR21343">
    <property type="entry name" value="DETHIOBIOTIN SYNTHETASE"/>
    <property type="match status" value="1"/>
</dbReference>
<evidence type="ECO:0000256" key="1">
    <source>
        <dbReference type="ARBA" id="ARBA00004953"/>
    </source>
</evidence>
<dbReference type="InterPro" id="IPR029062">
    <property type="entry name" value="Class_I_gatase-like"/>
</dbReference>
<reference evidence="10" key="1">
    <citation type="submission" date="2023-05" db="EMBL/GenBank/DDBJ databases">
        <title>Whole genome sequence of Commensalibacter sp.</title>
        <authorList>
            <person name="Charoenyingcharoen P."/>
            <person name="Yukphan P."/>
        </authorList>
    </citation>
    <scope>NUCLEOTIDE SEQUENCE</scope>
    <source>
        <strain evidence="10">TBRC 16381</strain>
    </source>
</reference>
<evidence type="ECO:0000256" key="7">
    <source>
        <dbReference type="HAMAP-Rule" id="MF_00028"/>
    </source>
</evidence>
<evidence type="ECO:0000313" key="11">
    <source>
        <dbReference type="Proteomes" id="UP001431634"/>
    </source>
</evidence>
<feature type="domain" description="CobB/CobQ-like glutamine amidotransferase" evidence="9">
    <location>
        <begin position="255"/>
        <end position="439"/>
    </location>
</feature>
<accession>A0ABT6Q1R7</accession>
<dbReference type="NCBIfam" id="NF001989">
    <property type="entry name" value="PRK00784.1"/>
    <property type="match status" value="1"/>
</dbReference>
<sequence length="486" mass="53518">MSKALMFQGTGSSVGKSVLVAGIARALRRRGLKVLPFKPQNMSNNAAVTVDGGEIGRAQALQAIACGVEPSIHMNPVLLKPQSSVGSQIIVQGKIWGQAKAKEYQTLKAKLLPYVQESFNILSSQADLVLIEGAGSASEINLRHHDIANMGFAQAVGAPVILIGDIDRGGVIASLIGTHAVLSVEDLKLVKGFIVNKMRGDASLFSDAMCWIEQKTQWQTIGLLPYFPDLRQLPAEDAADLNGKLHDKEKNKLHISILLLPTISNFDDFDPLQYEPDVQVNFIEVGKPIPQYTDVIILPGSKTTIADLKILYETGWDTDIKAHLRHGGFVMGICGGYQMLGSDISDPHQIEGDQQRIPGLDLLKISTTLDQKKTLSRIKGIITFDQSPCVGYEMHLGVTICHQRYKPLVQFDQNKADGAVSDDGRVLGTYIHGIFHHDDARRSLLRYFGLKNSATQYQKELEFTLDRWADHIESYLNLDLLIKQAM</sequence>
<evidence type="ECO:0000256" key="6">
    <source>
        <dbReference type="ARBA" id="ARBA00025166"/>
    </source>
</evidence>
<dbReference type="Proteomes" id="UP001431634">
    <property type="component" value="Unassembled WGS sequence"/>
</dbReference>
<evidence type="ECO:0000256" key="4">
    <source>
        <dbReference type="ARBA" id="ARBA00022573"/>
    </source>
</evidence>
<dbReference type="EMBL" id="JASBAO010000001">
    <property type="protein sequence ID" value="MDI2090918.1"/>
    <property type="molecule type" value="Genomic_DNA"/>
</dbReference>
<dbReference type="InterPro" id="IPR033949">
    <property type="entry name" value="CobQ_GATase1"/>
</dbReference>
<comment type="function">
    <text evidence="6 7">Catalyzes amidations at positions B, D, E, and G on adenosylcobyrinic A,C-diamide. NH(2) groups are provided by glutamine, and one molecule of ATP is hydrogenolyzed for each amidation.</text>
</comment>
<dbReference type="RefSeq" id="WP_281448037.1">
    <property type="nucleotide sequence ID" value="NZ_JASBAO010000001.1"/>
</dbReference>
<dbReference type="CDD" id="cd05389">
    <property type="entry name" value="CobQ_N"/>
    <property type="match status" value="1"/>
</dbReference>